<dbReference type="PANTHER" id="PTHR43031:SF16">
    <property type="entry name" value="OXIDOREDUCTASE"/>
    <property type="match status" value="1"/>
</dbReference>
<dbReference type="SUPFAM" id="SSF52821">
    <property type="entry name" value="Rhodanese/Cell cycle control phosphatase"/>
    <property type="match status" value="3"/>
</dbReference>
<dbReference type="Pfam" id="PF00581">
    <property type="entry name" value="Rhodanese"/>
    <property type="match status" value="3"/>
</dbReference>
<dbReference type="Proteomes" id="UP000322876">
    <property type="component" value="Unassembled WGS sequence"/>
</dbReference>
<dbReference type="RefSeq" id="WP_149266119.1">
    <property type="nucleotide sequence ID" value="NZ_VFJB01000004.1"/>
</dbReference>
<dbReference type="OrthoDB" id="9776795at2"/>
<evidence type="ECO:0000313" key="3">
    <source>
        <dbReference type="EMBL" id="KAA0258565.1"/>
    </source>
</evidence>
<keyword evidence="1" id="KW-0732">Signal</keyword>
<dbReference type="EMBL" id="VFJB01000004">
    <property type="protein sequence ID" value="KAA0258565.1"/>
    <property type="molecule type" value="Genomic_DNA"/>
</dbReference>
<dbReference type="PROSITE" id="PS50206">
    <property type="entry name" value="RHODANESE_3"/>
    <property type="match status" value="3"/>
</dbReference>
<dbReference type="Gene3D" id="3.40.250.10">
    <property type="entry name" value="Rhodanese-like domain"/>
    <property type="match status" value="3"/>
</dbReference>
<sequence length="402" mass="45021">MKKNLLRFILALFVVFSLFFAGCAKQAQKPAAAETPKKSVKELIKEAGFEIVDYDYVKGLVGNGLRKFEKVVIIDARPERKYDSGHIPGAINIPDTKFNQYVGQLGKLNITKDTLLITYCGGFHCIKSYHDAKYLRDKGYKNIKVYLAGMPDWSKKSYAEITHKYAKKLLDKGVLFIDARPDRKWKKGTIPGAINIPDTKFMRNPEPYLAKLPQDKNTPIVVFCGGYKCVKSHNVARLLKEKYGYNKVYAYAGGLPEWKQLGYAVAAPGAKVIKKAVSTQTVGTIKPGPDEGTVAIEFFKAIIDDRPSNIHIVDVRSPEEFAEGHVKGAINIPVDDMYKKGCDYIINKLPKDGYIIFMCASGGRAGEMYFGLLEDCSYKEMNRLYFLDAHVDFSGGKCKITE</sequence>
<keyword evidence="4" id="KW-1185">Reference proteome</keyword>
<dbReference type="PROSITE" id="PS00380">
    <property type="entry name" value="RHODANESE_1"/>
    <property type="match status" value="1"/>
</dbReference>
<evidence type="ECO:0000256" key="1">
    <source>
        <dbReference type="SAM" id="SignalP"/>
    </source>
</evidence>
<dbReference type="SMART" id="SM00450">
    <property type="entry name" value="RHOD"/>
    <property type="match status" value="3"/>
</dbReference>
<feature type="domain" description="Rhodanese" evidence="2">
    <location>
        <begin position="306"/>
        <end position="399"/>
    </location>
</feature>
<evidence type="ECO:0000313" key="4">
    <source>
        <dbReference type="Proteomes" id="UP000322876"/>
    </source>
</evidence>
<feature type="domain" description="Rhodanese" evidence="2">
    <location>
        <begin position="67"/>
        <end position="162"/>
    </location>
</feature>
<gene>
    <name evidence="3" type="ORF">FHQ18_05245</name>
</gene>
<dbReference type="CDD" id="cd00158">
    <property type="entry name" value="RHOD"/>
    <property type="match status" value="3"/>
</dbReference>
<feature type="chain" id="PRO_5022702513" evidence="1">
    <location>
        <begin position="27"/>
        <end position="402"/>
    </location>
</feature>
<dbReference type="InterPro" id="IPR050229">
    <property type="entry name" value="GlpE_sulfurtransferase"/>
</dbReference>
<dbReference type="PROSITE" id="PS51257">
    <property type="entry name" value="PROKAR_LIPOPROTEIN"/>
    <property type="match status" value="1"/>
</dbReference>
<dbReference type="InterPro" id="IPR001763">
    <property type="entry name" value="Rhodanese-like_dom"/>
</dbReference>
<dbReference type="AlphaFoldDB" id="A0A5A8F358"/>
<dbReference type="InterPro" id="IPR001307">
    <property type="entry name" value="Thiosulphate_STrfase_CS"/>
</dbReference>
<organism evidence="3 4">
    <name type="scientific">Deferribacter autotrophicus</name>
    <dbReference type="NCBI Taxonomy" id="500465"/>
    <lineage>
        <taxon>Bacteria</taxon>
        <taxon>Pseudomonadati</taxon>
        <taxon>Deferribacterota</taxon>
        <taxon>Deferribacteres</taxon>
        <taxon>Deferribacterales</taxon>
        <taxon>Deferribacteraceae</taxon>
        <taxon>Deferribacter</taxon>
    </lineage>
</organism>
<dbReference type="InterPro" id="IPR036873">
    <property type="entry name" value="Rhodanese-like_dom_sf"/>
</dbReference>
<name>A0A5A8F358_9BACT</name>
<dbReference type="PANTHER" id="PTHR43031">
    <property type="entry name" value="FAD-DEPENDENT OXIDOREDUCTASE"/>
    <property type="match status" value="1"/>
</dbReference>
<reference evidence="3 4" key="1">
    <citation type="submission" date="2019-06" db="EMBL/GenBank/DDBJ databases">
        <title>Genomic insights into carbon and energy metabolism of Deferribacter autotrophicus revealed new metabolic traits in the phylum Deferribacteres.</title>
        <authorList>
            <person name="Slobodkin A.I."/>
            <person name="Slobodkina G.B."/>
            <person name="Allioux M."/>
            <person name="Alain K."/>
            <person name="Jebbar M."/>
            <person name="Shadrin V."/>
            <person name="Kublanov I.V."/>
            <person name="Toshchakov S.V."/>
            <person name="Bonch-Osmolovskaya E.A."/>
        </authorList>
    </citation>
    <scope>NUCLEOTIDE SEQUENCE [LARGE SCALE GENOMIC DNA]</scope>
    <source>
        <strain evidence="3 4">SL50</strain>
    </source>
</reference>
<dbReference type="GO" id="GO:0004792">
    <property type="term" value="F:thiosulfate-cyanide sulfurtransferase activity"/>
    <property type="evidence" value="ECO:0007669"/>
    <property type="project" value="InterPro"/>
</dbReference>
<keyword evidence="3" id="KW-0808">Transferase</keyword>
<evidence type="ECO:0000259" key="2">
    <source>
        <dbReference type="PROSITE" id="PS50206"/>
    </source>
</evidence>
<feature type="signal peptide" evidence="1">
    <location>
        <begin position="1"/>
        <end position="26"/>
    </location>
</feature>
<accession>A0A5A8F358</accession>
<protein>
    <submittedName>
        <fullName evidence="3">Sulfurtransferase</fullName>
    </submittedName>
</protein>
<feature type="domain" description="Rhodanese" evidence="2">
    <location>
        <begin position="170"/>
        <end position="267"/>
    </location>
</feature>
<proteinExistence type="predicted"/>
<comment type="caution">
    <text evidence="3">The sequence shown here is derived from an EMBL/GenBank/DDBJ whole genome shotgun (WGS) entry which is preliminary data.</text>
</comment>